<comment type="caution">
    <text evidence="2">The sequence shown here is derived from an EMBL/GenBank/DDBJ whole genome shotgun (WGS) entry which is preliminary data.</text>
</comment>
<evidence type="ECO:0000313" key="3">
    <source>
        <dbReference type="Proteomes" id="UP001318860"/>
    </source>
</evidence>
<keyword evidence="1" id="KW-0472">Membrane</keyword>
<keyword evidence="3" id="KW-1185">Reference proteome</keyword>
<name>A0ABR0W6N1_REHGL</name>
<evidence type="ECO:0000256" key="1">
    <source>
        <dbReference type="SAM" id="Phobius"/>
    </source>
</evidence>
<accession>A0ABR0W6N1</accession>
<dbReference type="PANTHER" id="PTHR37224">
    <property type="entry name" value="OS02G0804400 PROTEIN"/>
    <property type="match status" value="1"/>
</dbReference>
<protein>
    <submittedName>
        <fullName evidence="2">Uncharacterized protein</fullName>
    </submittedName>
</protein>
<evidence type="ECO:0000313" key="2">
    <source>
        <dbReference type="EMBL" id="KAK6143301.1"/>
    </source>
</evidence>
<sequence>MAATPLATHIPRSCPSISALQLHNSFVLKTGLCIHSTTTTSSRRISLVLASSKPQRQGADAANDKAPFVSQEDLNYLVKLGAGSVAGAAAIKYGSIIFPGITQPNLILALLIISAPVVVAVLLLIKQSRVE</sequence>
<organism evidence="2 3">
    <name type="scientific">Rehmannia glutinosa</name>
    <name type="common">Chinese foxglove</name>
    <dbReference type="NCBI Taxonomy" id="99300"/>
    <lineage>
        <taxon>Eukaryota</taxon>
        <taxon>Viridiplantae</taxon>
        <taxon>Streptophyta</taxon>
        <taxon>Embryophyta</taxon>
        <taxon>Tracheophyta</taxon>
        <taxon>Spermatophyta</taxon>
        <taxon>Magnoliopsida</taxon>
        <taxon>eudicotyledons</taxon>
        <taxon>Gunneridae</taxon>
        <taxon>Pentapetalae</taxon>
        <taxon>asterids</taxon>
        <taxon>lamiids</taxon>
        <taxon>Lamiales</taxon>
        <taxon>Orobanchaceae</taxon>
        <taxon>Rehmannieae</taxon>
        <taxon>Rehmannia</taxon>
    </lineage>
</organism>
<feature type="transmembrane region" description="Helical" evidence="1">
    <location>
        <begin position="106"/>
        <end position="125"/>
    </location>
</feature>
<proteinExistence type="predicted"/>
<keyword evidence="1" id="KW-1133">Transmembrane helix</keyword>
<dbReference type="EMBL" id="JABTTQ020000013">
    <property type="protein sequence ID" value="KAK6143301.1"/>
    <property type="molecule type" value="Genomic_DNA"/>
</dbReference>
<gene>
    <name evidence="2" type="ORF">DH2020_023649</name>
</gene>
<keyword evidence="1" id="KW-0812">Transmembrane</keyword>
<reference evidence="2 3" key="1">
    <citation type="journal article" date="2021" name="Comput. Struct. Biotechnol. J.">
        <title>De novo genome assembly of the potent medicinal plant Rehmannia glutinosa using nanopore technology.</title>
        <authorList>
            <person name="Ma L."/>
            <person name="Dong C."/>
            <person name="Song C."/>
            <person name="Wang X."/>
            <person name="Zheng X."/>
            <person name="Niu Y."/>
            <person name="Chen S."/>
            <person name="Feng W."/>
        </authorList>
    </citation>
    <scope>NUCLEOTIDE SEQUENCE [LARGE SCALE GENOMIC DNA]</scope>
    <source>
        <strain evidence="2">DH-2019</strain>
    </source>
</reference>
<dbReference type="Proteomes" id="UP001318860">
    <property type="component" value="Unassembled WGS sequence"/>
</dbReference>